<dbReference type="STRING" id="364032.SAMN05443662_0453"/>
<protein>
    <submittedName>
        <fullName evidence="5">Diguanylate cyclase (GGDEF) domain-containing protein</fullName>
    </submittedName>
</protein>
<dbReference type="SUPFAM" id="SSF55073">
    <property type="entry name" value="Nucleotide cyclase"/>
    <property type="match status" value="1"/>
</dbReference>
<feature type="domain" description="GGDEF" evidence="4">
    <location>
        <begin position="350"/>
        <end position="496"/>
    </location>
</feature>
<dbReference type="InterPro" id="IPR001633">
    <property type="entry name" value="EAL_dom"/>
</dbReference>
<feature type="coiled-coil region" evidence="1">
    <location>
        <begin position="50"/>
        <end position="78"/>
    </location>
</feature>
<sequence length="762" mass="86678">MTFLKRMRRLNSFRRPLRTRDWVVVITLFIGVMTALYAAYVLSQTVQLYAQLEAQERKAAQRELNAAVENTLQLLNQQIEKLTAWQELRAQFQDPSYYFYWREQALPTSRRYPQSLLEVELYGPDRHRLAGVGNPLKYLDDVLPPMDILWVSDGQHLTLIRYATIQDDSGQTLGHAGFAFDFLDALRRNNTFQHLKPDQIQIVGVGRFLTERIHTLLKADVQPDLIAKILIERFQSAFVWLLVLLFTMIAFLWVMQYLLQGRSYNTILTTLKRIHQANRPLPFPSRSLPIRELNQLLHLLIRLQHLWLRQRNKAKALVGELERIAFEDALTGLPNRNALIRQFEQNALHPPFAFVLIDIANFRAFNDTYGSETGDALLNAIAEILRDAIGDIPDAQVYRVGSDEFVLVMPNLSKRMAIERVETLIKRIHALTLEALTGHLSHIKSRAGLVYVDADRNQEHEKKDEKRCTFSACLMRADAALLAAKKQQHAVMDFDALESVRAPLLDHALGNFIDHAVRTGKGLVLHAQPIVSARDGHVLYHELLVRAKSADEHLIHPAELFEWINRHHLHRQLDHHVIRMAAELLASGQIPAGQGISLNLCEQTLLSADNLAALLAPLHPHVGKHPITIEVLESVLMTRLEGVRDLLTQLQAHGFHIALDDFGSGYASFRYLAQLPLNTVKLDRALLSMLDSPVERERELFVQLCHMLSEAEFRVIVEGVETTTQCAQLQQLSITGMQGYLFSRPVPQPVIQVDVPCPPSSP</sequence>
<dbReference type="InterPro" id="IPR043128">
    <property type="entry name" value="Rev_trsase/Diguanyl_cyclase"/>
</dbReference>
<evidence type="ECO:0000256" key="1">
    <source>
        <dbReference type="SAM" id="Coils"/>
    </source>
</evidence>
<dbReference type="InterPro" id="IPR050706">
    <property type="entry name" value="Cyclic-di-GMP_PDE-like"/>
</dbReference>
<dbReference type="InterPro" id="IPR029787">
    <property type="entry name" value="Nucleotide_cyclase"/>
</dbReference>
<dbReference type="SUPFAM" id="SSF141868">
    <property type="entry name" value="EAL domain-like"/>
    <property type="match status" value="1"/>
</dbReference>
<dbReference type="InterPro" id="IPR000160">
    <property type="entry name" value="GGDEF_dom"/>
</dbReference>
<dbReference type="AlphaFoldDB" id="A0A1N6DWM0"/>
<reference evidence="5 6" key="1">
    <citation type="submission" date="2016-11" db="EMBL/GenBank/DDBJ databases">
        <authorList>
            <person name="Jaros S."/>
            <person name="Januszkiewicz K."/>
            <person name="Wedrychowicz H."/>
        </authorList>
    </citation>
    <scope>NUCLEOTIDE SEQUENCE [LARGE SCALE GENOMIC DNA]</scope>
    <source>
        <strain evidence="5 6">DSM 17737</strain>
    </source>
</reference>
<keyword evidence="1" id="KW-0175">Coiled coil</keyword>
<dbReference type="Pfam" id="PF00990">
    <property type="entry name" value="GGDEF"/>
    <property type="match status" value="1"/>
</dbReference>
<feature type="transmembrane region" description="Helical" evidence="2">
    <location>
        <begin position="21"/>
        <end position="42"/>
    </location>
</feature>
<organism evidence="5 6">
    <name type="scientific">Sulfurivirga caldicuralii</name>
    <dbReference type="NCBI Taxonomy" id="364032"/>
    <lineage>
        <taxon>Bacteria</taxon>
        <taxon>Pseudomonadati</taxon>
        <taxon>Pseudomonadota</taxon>
        <taxon>Gammaproteobacteria</taxon>
        <taxon>Thiotrichales</taxon>
        <taxon>Piscirickettsiaceae</taxon>
        <taxon>Sulfurivirga</taxon>
    </lineage>
</organism>
<dbReference type="CDD" id="cd01948">
    <property type="entry name" value="EAL"/>
    <property type="match status" value="1"/>
</dbReference>
<gene>
    <name evidence="5" type="ORF">SAMN05443662_0453</name>
</gene>
<evidence type="ECO:0000259" key="3">
    <source>
        <dbReference type="PROSITE" id="PS50883"/>
    </source>
</evidence>
<dbReference type="EMBL" id="FSRE01000001">
    <property type="protein sequence ID" value="SIN75094.1"/>
    <property type="molecule type" value="Genomic_DNA"/>
</dbReference>
<dbReference type="Gene3D" id="3.20.20.450">
    <property type="entry name" value="EAL domain"/>
    <property type="match status" value="1"/>
</dbReference>
<dbReference type="GO" id="GO:0071111">
    <property type="term" value="F:cyclic-guanylate-specific phosphodiesterase activity"/>
    <property type="evidence" value="ECO:0007669"/>
    <property type="project" value="InterPro"/>
</dbReference>
<feature type="domain" description="EAL" evidence="3">
    <location>
        <begin position="506"/>
        <end position="759"/>
    </location>
</feature>
<dbReference type="CDD" id="cd01949">
    <property type="entry name" value="GGDEF"/>
    <property type="match status" value="1"/>
</dbReference>
<keyword evidence="2" id="KW-1133">Transmembrane helix</keyword>
<proteinExistence type="predicted"/>
<dbReference type="RefSeq" id="WP_143598438.1">
    <property type="nucleotide sequence ID" value="NZ_FSRE01000001.1"/>
</dbReference>
<keyword evidence="6" id="KW-1185">Reference proteome</keyword>
<dbReference type="Pfam" id="PF00563">
    <property type="entry name" value="EAL"/>
    <property type="match status" value="1"/>
</dbReference>
<evidence type="ECO:0000256" key="2">
    <source>
        <dbReference type="SAM" id="Phobius"/>
    </source>
</evidence>
<dbReference type="SMART" id="SM00267">
    <property type="entry name" value="GGDEF"/>
    <property type="match status" value="1"/>
</dbReference>
<evidence type="ECO:0000313" key="5">
    <source>
        <dbReference type="EMBL" id="SIN75094.1"/>
    </source>
</evidence>
<evidence type="ECO:0000259" key="4">
    <source>
        <dbReference type="PROSITE" id="PS50887"/>
    </source>
</evidence>
<dbReference type="SMART" id="SM00052">
    <property type="entry name" value="EAL"/>
    <property type="match status" value="1"/>
</dbReference>
<dbReference type="PROSITE" id="PS50887">
    <property type="entry name" value="GGDEF"/>
    <property type="match status" value="1"/>
</dbReference>
<evidence type="ECO:0000313" key="6">
    <source>
        <dbReference type="Proteomes" id="UP000198461"/>
    </source>
</evidence>
<dbReference type="PANTHER" id="PTHR33121">
    <property type="entry name" value="CYCLIC DI-GMP PHOSPHODIESTERASE PDEF"/>
    <property type="match status" value="1"/>
</dbReference>
<dbReference type="PROSITE" id="PS50883">
    <property type="entry name" value="EAL"/>
    <property type="match status" value="1"/>
</dbReference>
<dbReference type="Gene3D" id="3.30.70.270">
    <property type="match status" value="1"/>
</dbReference>
<dbReference type="NCBIfam" id="TIGR00254">
    <property type="entry name" value="GGDEF"/>
    <property type="match status" value="1"/>
</dbReference>
<keyword evidence="2" id="KW-0812">Transmembrane</keyword>
<dbReference type="PANTHER" id="PTHR33121:SF79">
    <property type="entry name" value="CYCLIC DI-GMP PHOSPHODIESTERASE PDED-RELATED"/>
    <property type="match status" value="1"/>
</dbReference>
<feature type="transmembrane region" description="Helical" evidence="2">
    <location>
        <begin position="237"/>
        <end position="259"/>
    </location>
</feature>
<keyword evidence="2" id="KW-0472">Membrane</keyword>
<dbReference type="InterPro" id="IPR035919">
    <property type="entry name" value="EAL_sf"/>
</dbReference>
<dbReference type="Proteomes" id="UP000198461">
    <property type="component" value="Unassembled WGS sequence"/>
</dbReference>
<name>A0A1N6DWM0_9GAMM</name>
<accession>A0A1N6DWM0</accession>
<dbReference type="OrthoDB" id="9813913at2"/>